<evidence type="ECO:0000313" key="2">
    <source>
        <dbReference type="Proteomes" id="UP000887421"/>
    </source>
</evidence>
<reference evidence="1" key="1">
    <citation type="submission" date="2021-05" db="EMBL/GenBank/DDBJ databases">
        <title>Complete genome sequence of Pseudomonas seleniipraecipitans strain D1-6.</title>
        <authorList>
            <person name="Lafi F."/>
            <person name="Eida A."/>
            <person name="Alam I."/>
            <person name="Hert H."/>
            <person name="Saad M."/>
        </authorList>
    </citation>
    <scope>NUCLEOTIDE SEQUENCE</scope>
    <source>
        <strain evidence="1">D1-6</strain>
    </source>
</reference>
<organism evidence="1 2">
    <name type="scientific">Phytopseudomonas seleniipraecipitans</name>
    <dbReference type="NCBI Taxonomy" id="640205"/>
    <lineage>
        <taxon>Bacteria</taxon>
        <taxon>Pseudomonadati</taxon>
        <taxon>Pseudomonadota</taxon>
        <taxon>Gammaproteobacteria</taxon>
        <taxon>Pseudomonadales</taxon>
        <taxon>Pseudomonadaceae</taxon>
        <taxon>Phytopseudomonas</taxon>
    </lineage>
</organism>
<evidence type="ECO:0000313" key="1">
    <source>
        <dbReference type="EMBL" id="UUD64514.1"/>
    </source>
</evidence>
<dbReference type="Proteomes" id="UP000887421">
    <property type="component" value="Chromosome"/>
</dbReference>
<name>A0ABY5J8Y2_9GAMM</name>
<protein>
    <submittedName>
        <fullName evidence="1">Uncharacterized protein</fullName>
    </submittedName>
</protein>
<keyword evidence="2" id="KW-1185">Reference proteome</keyword>
<proteinExistence type="predicted"/>
<sequence>MSNLQTYQFGVAGMRVVDIKGKPRFVAIDACRAIGYSTKADGSVNTTNALRAL</sequence>
<gene>
    <name evidence="1" type="ORF">D16iCDA_02065</name>
</gene>
<dbReference type="EMBL" id="CP076114">
    <property type="protein sequence ID" value="UUD64514.1"/>
    <property type="molecule type" value="Genomic_DNA"/>
</dbReference>
<dbReference type="RefSeq" id="WP_164090996.1">
    <property type="nucleotide sequence ID" value="NZ_CP076114.1"/>
</dbReference>
<accession>A0ABY5J8Y2</accession>